<organism evidence="2 3">
    <name type="scientific">Rhynchosporium agropyri</name>
    <dbReference type="NCBI Taxonomy" id="914238"/>
    <lineage>
        <taxon>Eukaryota</taxon>
        <taxon>Fungi</taxon>
        <taxon>Dikarya</taxon>
        <taxon>Ascomycota</taxon>
        <taxon>Pezizomycotina</taxon>
        <taxon>Leotiomycetes</taxon>
        <taxon>Helotiales</taxon>
        <taxon>Ploettnerulaceae</taxon>
        <taxon>Rhynchosporium</taxon>
    </lineage>
</organism>
<evidence type="ECO:0000313" key="2">
    <source>
        <dbReference type="EMBL" id="CZT06587.1"/>
    </source>
</evidence>
<proteinExistence type="predicted"/>
<feature type="compositionally biased region" description="Acidic residues" evidence="1">
    <location>
        <begin position="106"/>
        <end position="124"/>
    </location>
</feature>
<gene>
    <name evidence="2" type="ORF">RAG0_12275</name>
</gene>
<protein>
    <submittedName>
        <fullName evidence="2">Uncharacterized protein</fullName>
    </submittedName>
</protein>
<reference evidence="3" key="1">
    <citation type="submission" date="2016-03" db="EMBL/GenBank/DDBJ databases">
        <authorList>
            <person name="Guldener U."/>
        </authorList>
    </citation>
    <scope>NUCLEOTIDE SEQUENCE [LARGE SCALE GENOMIC DNA]</scope>
    <source>
        <strain evidence="3">04CH-RAC-A.6.1</strain>
    </source>
</reference>
<feature type="compositionally biased region" description="Basic and acidic residues" evidence="1">
    <location>
        <begin position="87"/>
        <end position="105"/>
    </location>
</feature>
<feature type="region of interest" description="Disordered" evidence="1">
    <location>
        <begin position="87"/>
        <end position="124"/>
    </location>
</feature>
<dbReference type="EMBL" id="FJUX01000087">
    <property type="protein sequence ID" value="CZT06587.1"/>
    <property type="molecule type" value="Genomic_DNA"/>
</dbReference>
<name>A0A1E1L7Q7_9HELO</name>
<dbReference type="AlphaFoldDB" id="A0A1E1L7Q7"/>
<sequence>MSSPKPGLWGMVRICDGPLGCLKMRLEKREALARDRLFVLYDELVGFLGEIEELVGDGEVRGWWRVVWDLRMITASFRGHNLELREEKEDAGTKYETLDEGKDTKDEGEDVADEGEIEIENQAV</sequence>
<keyword evidence="3" id="KW-1185">Reference proteome</keyword>
<evidence type="ECO:0000256" key="1">
    <source>
        <dbReference type="SAM" id="MobiDB-lite"/>
    </source>
</evidence>
<dbReference type="OrthoDB" id="3597324at2759"/>
<dbReference type="Proteomes" id="UP000178912">
    <property type="component" value="Unassembled WGS sequence"/>
</dbReference>
<accession>A0A1E1L7Q7</accession>
<evidence type="ECO:0000313" key="3">
    <source>
        <dbReference type="Proteomes" id="UP000178912"/>
    </source>
</evidence>